<dbReference type="EMBL" id="JBJUIK010000009">
    <property type="protein sequence ID" value="KAL3519006.1"/>
    <property type="molecule type" value="Genomic_DNA"/>
</dbReference>
<evidence type="ECO:0000256" key="1">
    <source>
        <dbReference type="SAM" id="Phobius"/>
    </source>
</evidence>
<keyword evidence="1" id="KW-0472">Membrane</keyword>
<keyword evidence="3" id="KW-1185">Reference proteome</keyword>
<dbReference type="AlphaFoldDB" id="A0ABD2ZHQ7"/>
<evidence type="ECO:0000313" key="2">
    <source>
        <dbReference type="EMBL" id="KAL3519006.1"/>
    </source>
</evidence>
<sequence>MLQLWPLHPQFFLFALFLDLFLSSIFFATGDLLEIQSCQCKMWLSKLLVSFILLASIFLLQLIKLSLKSFCQEFFLYSFPVNYCPEHLHFVLEQVLQHCTENDIKLAKSFLRTRIIGVLYIKMTQKSA</sequence>
<keyword evidence="1" id="KW-1133">Transmembrane helix</keyword>
<dbReference type="Proteomes" id="UP001630127">
    <property type="component" value="Unassembled WGS sequence"/>
</dbReference>
<reference evidence="2 3" key="1">
    <citation type="submission" date="2024-11" db="EMBL/GenBank/DDBJ databases">
        <title>A near-complete genome assembly of Cinchona calisaya.</title>
        <authorList>
            <person name="Lian D.C."/>
            <person name="Zhao X.W."/>
            <person name="Wei L."/>
        </authorList>
    </citation>
    <scope>NUCLEOTIDE SEQUENCE [LARGE SCALE GENOMIC DNA]</scope>
    <source>
        <tissue evidence="2">Nenye</tissue>
    </source>
</reference>
<organism evidence="2 3">
    <name type="scientific">Cinchona calisaya</name>
    <dbReference type="NCBI Taxonomy" id="153742"/>
    <lineage>
        <taxon>Eukaryota</taxon>
        <taxon>Viridiplantae</taxon>
        <taxon>Streptophyta</taxon>
        <taxon>Embryophyta</taxon>
        <taxon>Tracheophyta</taxon>
        <taxon>Spermatophyta</taxon>
        <taxon>Magnoliopsida</taxon>
        <taxon>eudicotyledons</taxon>
        <taxon>Gunneridae</taxon>
        <taxon>Pentapetalae</taxon>
        <taxon>asterids</taxon>
        <taxon>lamiids</taxon>
        <taxon>Gentianales</taxon>
        <taxon>Rubiaceae</taxon>
        <taxon>Cinchonoideae</taxon>
        <taxon>Cinchoneae</taxon>
        <taxon>Cinchona</taxon>
    </lineage>
</organism>
<proteinExistence type="predicted"/>
<accession>A0ABD2ZHQ7</accession>
<feature type="transmembrane region" description="Helical" evidence="1">
    <location>
        <begin position="12"/>
        <end position="35"/>
    </location>
</feature>
<comment type="caution">
    <text evidence="2">The sequence shown here is derived from an EMBL/GenBank/DDBJ whole genome shotgun (WGS) entry which is preliminary data.</text>
</comment>
<keyword evidence="1" id="KW-0812">Transmembrane</keyword>
<protein>
    <submittedName>
        <fullName evidence="2">Uncharacterized protein</fullName>
    </submittedName>
</protein>
<name>A0ABD2ZHQ7_9GENT</name>
<evidence type="ECO:0000313" key="3">
    <source>
        <dbReference type="Proteomes" id="UP001630127"/>
    </source>
</evidence>
<gene>
    <name evidence="2" type="ORF">ACH5RR_021595</name>
</gene>
<feature type="transmembrane region" description="Helical" evidence="1">
    <location>
        <begin position="47"/>
        <end position="67"/>
    </location>
</feature>